<comment type="caution">
    <text evidence="2">The sequence shown here is derived from an EMBL/GenBank/DDBJ whole genome shotgun (WGS) entry which is preliminary data.</text>
</comment>
<dbReference type="InterPro" id="IPR013568">
    <property type="entry name" value="SEFIR_dom"/>
</dbReference>
<dbReference type="InterPro" id="IPR000157">
    <property type="entry name" value="TIR_dom"/>
</dbReference>
<protein>
    <submittedName>
        <fullName evidence="2">Toll/interleukin-1 receptor domain-containing protein</fullName>
    </submittedName>
</protein>
<dbReference type="SUPFAM" id="SSF52200">
    <property type="entry name" value="Toll/Interleukin receptor TIR domain"/>
    <property type="match status" value="1"/>
</dbReference>
<dbReference type="Gene3D" id="3.40.50.10140">
    <property type="entry name" value="Toll/interleukin-1 receptor homology (TIR) domain"/>
    <property type="match status" value="1"/>
</dbReference>
<reference evidence="2" key="1">
    <citation type="submission" date="2020-12" db="EMBL/GenBank/DDBJ databases">
        <title>Vagococcus allomyrinae sp. nov. and Enterococcus lavae sp. nov., isolated from the larvae of Allomyrina dichotoma.</title>
        <authorList>
            <person name="Lee S.D."/>
        </authorList>
    </citation>
    <scope>NUCLEOTIDE SEQUENCE</scope>
    <source>
        <strain evidence="2">BWB3-3</strain>
    </source>
</reference>
<evidence type="ECO:0000259" key="1">
    <source>
        <dbReference type="PROSITE" id="PS51534"/>
    </source>
</evidence>
<evidence type="ECO:0000313" key="3">
    <source>
        <dbReference type="Proteomes" id="UP000674938"/>
    </source>
</evidence>
<dbReference type="Proteomes" id="UP000674938">
    <property type="component" value="Unassembled WGS sequence"/>
</dbReference>
<feature type="domain" description="SEFIR" evidence="1">
    <location>
        <begin position="159"/>
        <end position="295"/>
    </location>
</feature>
<dbReference type="AlphaFoldDB" id="A0A940PAS1"/>
<proteinExistence type="predicted"/>
<gene>
    <name evidence="2" type="ORF">I6N95_25775</name>
</gene>
<organism evidence="2 3">
    <name type="scientific">Vagococcus allomyrinae</name>
    <dbReference type="NCBI Taxonomy" id="2794353"/>
    <lineage>
        <taxon>Bacteria</taxon>
        <taxon>Bacillati</taxon>
        <taxon>Bacillota</taxon>
        <taxon>Bacilli</taxon>
        <taxon>Lactobacillales</taxon>
        <taxon>Enterococcaceae</taxon>
        <taxon>Vagococcus</taxon>
    </lineage>
</organism>
<keyword evidence="3" id="KW-1185">Reference proteome</keyword>
<dbReference type="RefSeq" id="WP_209532895.1">
    <property type="nucleotide sequence ID" value="NZ_JAEEGA010000027.1"/>
</dbReference>
<name>A0A940PAS1_9ENTE</name>
<dbReference type="GO" id="GO:0007165">
    <property type="term" value="P:signal transduction"/>
    <property type="evidence" value="ECO:0007669"/>
    <property type="project" value="InterPro"/>
</dbReference>
<accession>A0A940PAS1</accession>
<keyword evidence="2" id="KW-0675">Receptor</keyword>
<dbReference type="InterPro" id="IPR035897">
    <property type="entry name" value="Toll_tir_struct_dom_sf"/>
</dbReference>
<evidence type="ECO:0000313" key="2">
    <source>
        <dbReference type="EMBL" id="MBP1044422.1"/>
    </source>
</evidence>
<dbReference type="PROSITE" id="PS51534">
    <property type="entry name" value="SEFIR"/>
    <property type="match status" value="1"/>
</dbReference>
<dbReference type="Pfam" id="PF13676">
    <property type="entry name" value="TIR_2"/>
    <property type="match status" value="1"/>
</dbReference>
<sequence length="299" mass="34893">MRYGNKYIQSLFNLIITNENGAWKNGVCLIKLDRFLESTHGNEFIKGNTSLYGKYLEQLKQYPCLFLYEKDTVDHYNLPTMGYLGLIKECFIENDKIVIHYETSDELSKEDILTLQDGLQIGLRGYGFNRTHWAVKNGNIYNIIDSRRPMLENQNIGARPKVFLSYSWEFSETKDKVRKLATVLKDEGIEVIYDETHVRPGQSLNFFMERIDRDNHNKVFIFCDSSYLEKTKFRSGGVGKEAQLLSDYVYNNPEQTKVVPLFVDNNTCLPSFLKGVFALHLSFENWSNDIEDILYDIFR</sequence>
<dbReference type="EMBL" id="JAEEGA010000027">
    <property type="protein sequence ID" value="MBP1044422.1"/>
    <property type="molecule type" value="Genomic_DNA"/>
</dbReference>